<feature type="compositionally biased region" description="Low complexity" evidence="3">
    <location>
        <begin position="385"/>
        <end position="403"/>
    </location>
</feature>
<proteinExistence type="predicted"/>
<sequence>MTKARSRRPTLRLVHVFKQPLRVLIASTALQLIASLAVAQNLNTNCDLSADAISVGNGFWLSAPQTCIDVNGKTRCWYTYTNPKVVASDNTNNTSNQQQIPLVIDIHGRTGCASWMPWYSGWARLASEATNAQEHFILAMPQGNTDASISDSTCWNAGYCCCFRNNDAPVNQVEDMLFLTKMMDTLLSDFASIIDVNRVYLAGHSNGCMMAQRFIAERSDLIAAVGCHAGVVTIGDMPNFFGNPNWLLPSKVNATGYVPTPVITVHGTADDVVPYYGGQYLRHPGAEESISWWAEANECDLTAKSVTVDSSGKYATHAYSGCAGGASVQLLEMYDVGHTPYEGVDTDMDTTSLVKEFMFQFERQELQLPSSSPSNEPTSQVSAFPSSSPVDVPYSSQSNQFANSSSVPYMNEQKAPSASPELQSADESLLQGSNGNIITTKIIFVTVFVLTYAFSFI</sequence>
<accession>A0A7S2LF49</accession>
<evidence type="ECO:0000256" key="1">
    <source>
        <dbReference type="ARBA" id="ARBA00022729"/>
    </source>
</evidence>
<dbReference type="InterPro" id="IPR029058">
    <property type="entry name" value="AB_hydrolase_fold"/>
</dbReference>
<dbReference type="SUPFAM" id="SSF53474">
    <property type="entry name" value="alpha/beta-Hydrolases"/>
    <property type="match status" value="1"/>
</dbReference>
<keyword evidence="2" id="KW-0378">Hydrolase</keyword>
<organism evidence="5">
    <name type="scientific">Leptocylindrus danicus</name>
    <dbReference type="NCBI Taxonomy" id="163516"/>
    <lineage>
        <taxon>Eukaryota</taxon>
        <taxon>Sar</taxon>
        <taxon>Stramenopiles</taxon>
        <taxon>Ochrophyta</taxon>
        <taxon>Bacillariophyta</taxon>
        <taxon>Coscinodiscophyceae</taxon>
        <taxon>Chaetocerotophycidae</taxon>
        <taxon>Leptocylindrales</taxon>
        <taxon>Leptocylindraceae</taxon>
        <taxon>Leptocylindrus</taxon>
    </lineage>
</organism>
<dbReference type="EMBL" id="HBGY01028832">
    <property type="protein sequence ID" value="CAD9604574.1"/>
    <property type="molecule type" value="Transcribed_RNA"/>
</dbReference>
<dbReference type="PANTHER" id="PTHR43037">
    <property type="entry name" value="UNNAMED PRODUCT-RELATED"/>
    <property type="match status" value="1"/>
</dbReference>
<evidence type="ECO:0000256" key="2">
    <source>
        <dbReference type="ARBA" id="ARBA00022801"/>
    </source>
</evidence>
<dbReference type="PANTHER" id="PTHR43037:SF5">
    <property type="entry name" value="FERULOYL ESTERASE"/>
    <property type="match status" value="1"/>
</dbReference>
<protein>
    <recommendedName>
        <fullName evidence="6">Feruloyl esterase</fullName>
    </recommendedName>
</protein>
<feature type="region of interest" description="Disordered" evidence="3">
    <location>
        <begin position="368"/>
        <end position="403"/>
    </location>
</feature>
<dbReference type="GO" id="GO:0016787">
    <property type="term" value="F:hydrolase activity"/>
    <property type="evidence" value="ECO:0007669"/>
    <property type="project" value="UniProtKB-KW"/>
</dbReference>
<keyword evidence="4" id="KW-0472">Membrane</keyword>
<keyword evidence="4" id="KW-1133">Transmembrane helix</keyword>
<evidence type="ECO:0000313" key="5">
    <source>
        <dbReference type="EMBL" id="CAD9604574.1"/>
    </source>
</evidence>
<evidence type="ECO:0008006" key="6">
    <source>
        <dbReference type="Google" id="ProtNLM"/>
    </source>
</evidence>
<name>A0A7S2LF49_9STRA</name>
<dbReference type="AlphaFoldDB" id="A0A7S2LF49"/>
<keyword evidence="4" id="KW-0812">Transmembrane</keyword>
<keyword evidence="1" id="KW-0732">Signal</keyword>
<dbReference type="Gene3D" id="3.40.50.1820">
    <property type="entry name" value="alpha/beta hydrolase"/>
    <property type="match status" value="1"/>
</dbReference>
<reference evidence="5" key="1">
    <citation type="submission" date="2021-01" db="EMBL/GenBank/DDBJ databases">
        <authorList>
            <person name="Corre E."/>
            <person name="Pelletier E."/>
            <person name="Niang G."/>
            <person name="Scheremetjew M."/>
            <person name="Finn R."/>
            <person name="Kale V."/>
            <person name="Holt S."/>
            <person name="Cochrane G."/>
            <person name="Meng A."/>
            <person name="Brown T."/>
            <person name="Cohen L."/>
        </authorList>
    </citation>
    <scope>NUCLEOTIDE SEQUENCE</scope>
    <source>
        <strain evidence="5">B650</strain>
    </source>
</reference>
<feature type="compositionally biased region" description="Polar residues" evidence="3">
    <location>
        <begin position="368"/>
        <end position="384"/>
    </location>
</feature>
<evidence type="ECO:0000256" key="4">
    <source>
        <dbReference type="SAM" id="Phobius"/>
    </source>
</evidence>
<gene>
    <name evidence="5" type="ORF">LDAN0321_LOCUS17839</name>
</gene>
<dbReference type="InterPro" id="IPR050955">
    <property type="entry name" value="Plant_Biomass_Hydrol_Est"/>
</dbReference>
<feature type="transmembrane region" description="Helical" evidence="4">
    <location>
        <begin position="437"/>
        <end position="456"/>
    </location>
</feature>
<evidence type="ECO:0000256" key="3">
    <source>
        <dbReference type="SAM" id="MobiDB-lite"/>
    </source>
</evidence>